<dbReference type="OrthoDB" id="2498029at2759"/>
<dbReference type="EMBL" id="CVMV01000032">
    <property type="protein sequence ID" value="CRG95011.1"/>
    <property type="molecule type" value="Genomic_DNA"/>
</dbReference>
<organism evidence="3 4">
    <name type="scientific">Plasmodium gallinaceum</name>
    <dbReference type="NCBI Taxonomy" id="5849"/>
    <lineage>
        <taxon>Eukaryota</taxon>
        <taxon>Sar</taxon>
        <taxon>Alveolata</taxon>
        <taxon>Apicomplexa</taxon>
        <taxon>Aconoidasida</taxon>
        <taxon>Haemosporida</taxon>
        <taxon>Plasmodiidae</taxon>
        <taxon>Plasmodium</taxon>
        <taxon>Plasmodium (Haemamoeba)</taxon>
    </lineage>
</organism>
<dbReference type="RefSeq" id="XP_028527824.1">
    <property type="nucleotide sequence ID" value="XM_028671142.1"/>
</dbReference>
<evidence type="ECO:0000259" key="2">
    <source>
        <dbReference type="Pfam" id="PF12146"/>
    </source>
</evidence>
<dbReference type="PANTHER" id="PTHR11614">
    <property type="entry name" value="PHOSPHOLIPASE-RELATED"/>
    <property type="match status" value="1"/>
</dbReference>
<feature type="domain" description="Serine aminopeptidase S33" evidence="2">
    <location>
        <begin position="602"/>
        <end position="819"/>
    </location>
</feature>
<evidence type="ECO:0000256" key="1">
    <source>
        <dbReference type="SAM" id="MobiDB-lite"/>
    </source>
</evidence>
<dbReference type="GO" id="GO:0016787">
    <property type="term" value="F:hydrolase activity"/>
    <property type="evidence" value="ECO:0007669"/>
    <property type="project" value="UniProtKB-KW"/>
</dbReference>
<evidence type="ECO:0000313" key="3">
    <source>
        <dbReference type="EMBL" id="CRG95011.1"/>
    </source>
</evidence>
<dbReference type="GeneID" id="39730936"/>
<dbReference type="InterPro" id="IPR051044">
    <property type="entry name" value="MAG_DAG_Lipase"/>
</dbReference>
<dbReference type="SUPFAM" id="SSF53474">
    <property type="entry name" value="alpha/beta-Hydrolases"/>
    <property type="match status" value="1"/>
</dbReference>
<feature type="compositionally biased region" description="Low complexity" evidence="1">
    <location>
        <begin position="377"/>
        <end position="394"/>
    </location>
</feature>
<sequence length="1052" mass="123352">MLYESKIECKKNLKDVCENNYNGELMKKSDELMNLIKNENEINSNEEIIIENNSNYQNEHNKKLINCDSLNVNDKLNLECSLSKEDDETIKNSKEESKNRNNEERHIEDNYLKYDDGNPEINFFINKDNLKIARYAWKAKNPKAYIFALHGITSHLRNEYLNFLGRPKWVDEKINEKKEKKNKENENENEKNENEKNENEKNENEKNENEKNENGNEKKENENVFEEELLKDKIINKNINSEEINCINEICNNCKYENNTNQNTKKSNDSIKTSPDNTYEKNDFYTVNINYESTRSNISNNNLNWNEDNEQNEIKYNNGKSDEKKNDVELEMNENNYISNNNKIDVNNVVDPKEKDISIFCNKSNFFKKKESKEKMQSSISSNNTSYSLKNYINNRKKKKKEEKEKNKLNSNFFNDCANENTEENVQTKKFSYDSNSENKKDSSILEAQSLSKDKKKNFRYSSAEGFGFSIYKMKKKGSKKETKSICETNSLDGEPNNSDTSFCSSSEVINKRNLEKKLTMFLSCSSCVSSFIEDTHTLNDRITSESSCNEFPTNKVVDDDNVLLVDKNETGKPYDSNVYYCSMCGICEYCNCGNRSISYKNSWIEKLNQNNFSFFGIDNQSHGLSEGWQNQRCYVDDFDNFIIDAIQALEILINEWKEKNELKPIIIMGLSMGGCIALRTLETIFKLNKEWKNYIKTLVLISPMICLGKQKSKITNRLLFSASKFLKYFFPRLKVNVKESNALYPWLKYDSQIDPLHYCGPLKIKIAAECVSAADNCLDYSILKYVEESDVDIIIIQSKYDCIVDPSGTINFMKKMVRLCKKKGEKLKENIKENIKYSQERSFNTKEEKEDEMNNKKIYNDDEVTSNIEKNEDISNIRINNNCSNENNDISKIYDKTENEINYNHEIISDYLTNNWESDNKIYANINFNEEIEKEKKLTYDDLTEISKKTDLQLMSRKTLNYSDIMYNYDEKYSLPVKNKMEIWNSFDHGFYKHIKLKKNTKSKNDFSSDEEKFKNLTIYILKYGCHTLPVEPNTKETANILVDWLNNIHE</sequence>
<protein>
    <submittedName>
        <fullName evidence="3">Alpha/beta-hydrolase, putative</fullName>
    </submittedName>
</protein>
<feature type="region of interest" description="Disordered" evidence="1">
    <location>
        <begin position="372"/>
        <end position="406"/>
    </location>
</feature>
<comment type="caution">
    <text evidence="3">The sequence shown here is derived from an EMBL/GenBank/DDBJ whole genome shotgun (WGS) entry which is preliminary data.</text>
</comment>
<gene>
    <name evidence="3" type="ORF">PGAL8A_00240800</name>
</gene>
<proteinExistence type="predicted"/>
<dbReference type="Proteomes" id="UP000220797">
    <property type="component" value="Unassembled WGS sequence"/>
</dbReference>
<feature type="region of interest" description="Disordered" evidence="1">
    <location>
        <begin position="178"/>
        <end position="224"/>
    </location>
</feature>
<accession>A0A1J1GVD8</accession>
<dbReference type="Gene3D" id="3.40.50.1820">
    <property type="entry name" value="alpha/beta hydrolase"/>
    <property type="match status" value="1"/>
</dbReference>
<reference evidence="3" key="1">
    <citation type="submission" date="2015-04" db="EMBL/GenBank/DDBJ databases">
        <authorList>
            <consortium name="Pathogen Informatics"/>
        </authorList>
    </citation>
    <scope>NUCLEOTIDE SEQUENCE [LARGE SCALE GENOMIC DNA]</scope>
    <source>
        <strain evidence="3">8A</strain>
    </source>
</reference>
<evidence type="ECO:0000313" key="4">
    <source>
        <dbReference type="Proteomes" id="UP000220797"/>
    </source>
</evidence>
<dbReference type="InterPro" id="IPR029058">
    <property type="entry name" value="AB_hydrolase_fold"/>
</dbReference>
<name>A0A1J1GVD8_PLAGA</name>
<dbReference type="InterPro" id="IPR022742">
    <property type="entry name" value="Hydrolase_4"/>
</dbReference>
<dbReference type="AlphaFoldDB" id="A0A1J1GVD8"/>
<dbReference type="Pfam" id="PF12146">
    <property type="entry name" value="Hydrolase_4"/>
    <property type="match status" value="1"/>
</dbReference>
<dbReference type="VEuPathDB" id="PlasmoDB:PGAL8A_00240800"/>
<dbReference type="OMA" id="CNCGVRT"/>
<keyword evidence="4" id="KW-1185">Reference proteome</keyword>